<feature type="region of interest" description="Disordered" evidence="1">
    <location>
        <begin position="1"/>
        <end position="26"/>
    </location>
</feature>
<dbReference type="PANTHER" id="PTHR38767">
    <property type="entry name" value="DNA POLYMERASE III SUBUNIT CHI"/>
    <property type="match status" value="1"/>
</dbReference>
<protein>
    <submittedName>
        <fullName evidence="2">DNA polymerase III subunit chi</fullName>
    </submittedName>
</protein>
<dbReference type="Gene3D" id="3.40.50.10110">
    <property type="entry name" value="DNA polymerase III subunit chi"/>
    <property type="match status" value="1"/>
</dbReference>
<reference evidence="3" key="1">
    <citation type="journal article" date="2019" name="Int. J. Syst. Evol. Microbiol.">
        <title>The Global Catalogue of Microorganisms (GCM) 10K type strain sequencing project: providing services to taxonomists for standard genome sequencing and annotation.</title>
        <authorList>
            <consortium name="The Broad Institute Genomics Platform"/>
            <consortium name="The Broad Institute Genome Sequencing Center for Infectious Disease"/>
            <person name="Wu L."/>
            <person name="Ma J."/>
        </authorList>
    </citation>
    <scope>NUCLEOTIDE SEQUENCE [LARGE SCALE GENOMIC DNA]</scope>
    <source>
        <strain evidence="3">CGMCC 1.15931</strain>
    </source>
</reference>
<evidence type="ECO:0000313" key="2">
    <source>
        <dbReference type="EMBL" id="GGB92900.1"/>
    </source>
</evidence>
<sequence>MPAGSTGGMAPFSMGPTPVNIGPRRRPYNSGMTRIDFHTNVPDKIAYACRLIRKAYGARNRIVVMTEDAAQQAELDAALWSFSAADFLPHVDVNDPLAPDTPIVLAHSDAAELPAADLLVNLARRAPAHFESFPRLIEVISTDEADAAAGRLRFVAYKRQDYQPTHLSIGKS</sequence>
<dbReference type="InterPro" id="IPR036768">
    <property type="entry name" value="PolIII_chi_sf"/>
</dbReference>
<dbReference type="SUPFAM" id="SSF102400">
    <property type="entry name" value="DNA polymerase III chi subunit"/>
    <property type="match status" value="1"/>
</dbReference>
<evidence type="ECO:0000256" key="1">
    <source>
        <dbReference type="SAM" id="MobiDB-lite"/>
    </source>
</evidence>
<name>A0ABQ1KAL1_9BURK</name>
<comment type="caution">
    <text evidence="2">The sequence shown here is derived from an EMBL/GenBank/DDBJ whole genome shotgun (WGS) entry which is preliminary data.</text>
</comment>
<dbReference type="EMBL" id="BMKG01000004">
    <property type="protein sequence ID" value="GGB92900.1"/>
    <property type="molecule type" value="Genomic_DNA"/>
</dbReference>
<keyword evidence="3" id="KW-1185">Reference proteome</keyword>
<dbReference type="Proteomes" id="UP000622638">
    <property type="component" value="Unassembled WGS sequence"/>
</dbReference>
<gene>
    <name evidence="2" type="ORF">GCM10011572_13610</name>
</gene>
<accession>A0ABQ1KAL1</accession>
<organism evidence="2 3">
    <name type="scientific">Pseudoduganella buxea</name>
    <dbReference type="NCBI Taxonomy" id="1949069"/>
    <lineage>
        <taxon>Bacteria</taxon>
        <taxon>Pseudomonadati</taxon>
        <taxon>Pseudomonadota</taxon>
        <taxon>Betaproteobacteria</taxon>
        <taxon>Burkholderiales</taxon>
        <taxon>Oxalobacteraceae</taxon>
        <taxon>Telluria group</taxon>
        <taxon>Pseudoduganella</taxon>
    </lineage>
</organism>
<dbReference type="Pfam" id="PF04364">
    <property type="entry name" value="DNA_pol3_chi"/>
    <property type="match status" value="1"/>
</dbReference>
<dbReference type="PANTHER" id="PTHR38767:SF1">
    <property type="entry name" value="DNA POLYMERASE III SUBUNIT CHI"/>
    <property type="match status" value="1"/>
</dbReference>
<proteinExistence type="predicted"/>
<dbReference type="InterPro" id="IPR007459">
    <property type="entry name" value="DNA_pol3_chi"/>
</dbReference>
<evidence type="ECO:0000313" key="3">
    <source>
        <dbReference type="Proteomes" id="UP000622638"/>
    </source>
</evidence>